<reference evidence="1" key="1">
    <citation type="submission" date="2018-02" db="EMBL/GenBank/DDBJ databases">
        <authorList>
            <person name="Kim S.-K."/>
            <person name="Jung H.-I."/>
            <person name="Lee S.-W."/>
        </authorList>
    </citation>
    <scope>NUCLEOTIDE SEQUENCE</scope>
    <source>
        <strain evidence="1">SK3146</strain>
    </source>
</reference>
<protein>
    <recommendedName>
        <fullName evidence="3">Transposase</fullName>
    </recommendedName>
</protein>
<dbReference type="SUPFAM" id="SSF46689">
    <property type="entry name" value="Homeodomain-like"/>
    <property type="match status" value="1"/>
</dbReference>
<evidence type="ECO:0000313" key="2">
    <source>
        <dbReference type="Proteomes" id="UP001057134"/>
    </source>
</evidence>
<keyword evidence="2" id="KW-1185">Reference proteome</keyword>
<proteinExistence type="predicted"/>
<name>A0ABY4RLD5_9BACL</name>
<reference evidence="1" key="2">
    <citation type="journal article" date="2021" name="J Anim Sci Technol">
        <title>Complete genome sequence of Paenibacillus konkukensis sp. nov. SK3146 as a potential probiotic strain.</title>
        <authorList>
            <person name="Jung H.I."/>
            <person name="Park S."/>
            <person name="Niu K.M."/>
            <person name="Lee S.W."/>
            <person name="Kothari D."/>
            <person name="Yi K.J."/>
            <person name="Kim S.K."/>
        </authorList>
    </citation>
    <scope>NUCLEOTIDE SEQUENCE</scope>
    <source>
        <strain evidence="1">SK3146</strain>
    </source>
</reference>
<gene>
    <name evidence="1" type="ORF">SK3146_01850</name>
</gene>
<evidence type="ECO:0008006" key="3">
    <source>
        <dbReference type="Google" id="ProtNLM"/>
    </source>
</evidence>
<sequence length="179" mass="20471">MEKRWVVELSQEEREQLEQLINKGKVAGHKIKHAHMLLKADEGEHGPSWPDTRIAEAYNVSESTVRNLRKRLVEKGFEAALEREKQTNYRTKLDGEAEAKLIAIACSQPPEGYSRWSVRLLADRLVELEIVDAVSHMTVQRVMKKQTQTMVEEAMVYSGSFRRVCRTHGRRVGCLPASS</sequence>
<dbReference type="Pfam" id="PF13565">
    <property type="entry name" value="HTH_32"/>
    <property type="match status" value="1"/>
</dbReference>
<dbReference type="InterPro" id="IPR009057">
    <property type="entry name" value="Homeodomain-like_sf"/>
</dbReference>
<dbReference type="EMBL" id="CP027059">
    <property type="protein sequence ID" value="UQZ82691.1"/>
    <property type="molecule type" value="Genomic_DNA"/>
</dbReference>
<dbReference type="Proteomes" id="UP001057134">
    <property type="component" value="Chromosome"/>
</dbReference>
<organism evidence="1 2">
    <name type="scientific">Paenibacillus konkukensis</name>
    <dbReference type="NCBI Taxonomy" id="2020716"/>
    <lineage>
        <taxon>Bacteria</taxon>
        <taxon>Bacillati</taxon>
        <taxon>Bacillota</taxon>
        <taxon>Bacilli</taxon>
        <taxon>Bacillales</taxon>
        <taxon>Paenibacillaceae</taxon>
        <taxon>Paenibacillus</taxon>
    </lineage>
</organism>
<accession>A0ABY4RLD5</accession>
<evidence type="ECO:0000313" key="1">
    <source>
        <dbReference type="EMBL" id="UQZ82691.1"/>
    </source>
</evidence>